<dbReference type="RefSeq" id="XP_004352558.1">
    <property type="nucleotide sequence ID" value="XM_004352506.1"/>
</dbReference>
<dbReference type="PANTHER" id="PTHR11937">
    <property type="entry name" value="ACTIN"/>
    <property type="match status" value="1"/>
</dbReference>
<dbReference type="EMBL" id="KB007867">
    <property type="protein sequence ID" value="ELR23081.1"/>
    <property type="molecule type" value="Genomic_DNA"/>
</dbReference>
<dbReference type="SUPFAM" id="SSF53067">
    <property type="entry name" value="Actin-like ATPase domain"/>
    <property type="match status" value="2"/>
</dbReference>
<keyword evidence="3" id="KW-1185">Reference proteome</keyword>
<dbReference type="Gene3D" id="3.30.420.40">
    <property type="match status" value="2"/>
</dbReference>
<protein>
    <submittedName>
        <fullName evidence="2">Actin subfamily protein</fullName>
    </submittedName>
</protein>
<accession>L8HFA3</accession>
<evidence type="ECO:0000313" key="2">
    <source>
        <dbReference type="EMBL" id="ELR23081.1"/>
    </source>
</evidence>
<dbReference type="InterPro" id="IPR043129">
    <property type="entry name" value="ATPase_NBD"/>
</dbReference>
<evidence type="ECO:0000313" key="3">
    <source>
        <dbReference type="Proteomes" id="UP000011083"/>
    </source>
</evidence>
<comment type="similarity">
    <text evidence="1">Belongs to the actin family.</text>
</comment>
<evidence type="ECO:0000256" key="1">
    <source>
        <dbReference type="RuleBase" id="RU000487"/>
    </source>
</evidence>
<dbReference type="InterPro" id="IPR004000">
    <property type="entry name" value="Actin"/>
</dbReference>
<name>L8HFA3_ACACF</name>
<organism evidence="2 3">
    <name type="scientific">Acanthamoeba castellanii (strain ATCC 30010 / Neff)</name>
    <dbReference type="NCBI Taxonomy" id="1257118"/>
    <lineage>
        <taxon>Eukaryota</taxon>
        <taxon>Amoebozoa</taxon>
        <taxon>Discosea</taxon>
        <taxon>Longamoebia</taxon>
        <taxon>Centramoebida</taxon>
        <taxon>Acanthamoebidae</taxon>
        <taxon>Acanthamoeba</taxon>
    </lineage>
</organism>
<proteinExistence type="inferred from homology"/>
<dbReference type="GeneID" id="14924052"/>
<dbReference type="SMART" id="SM00268">
    <property type="entry name" value="ACTIN"/>
    <property type="match status" value="1"/>
</dbReference>
<dbReference type="STRING" id="1257118.L8HFA3"/>
<reference evidence="2 3" key="1">
    <citation type="journal article" date="2013" name="Genome Biol.">
        <title>Genome of Acanthamoeba castellanii highlights extensive lateral gene transfer and early evolution of tyrosine kinase signaling.</title>
        <authorList>
            <person name="Clarke M."/>
            <person name="Lohan A.J."/>
            <person name="Liu B."/>
            <person name="Lagkouvardos I."/>
            <person name="Roy S."/>
            <person name="Zafar N."/>
            <person name="Bertelli C."/>
            <person name="Schilde C."/>
            <person name="Kianianmomeni A."/>
            <person name="Burglin T.R."/>
            <person name="Frech C."/>
            <person name="Turcotte B."/>
            <person name="Kopec K.O."/>
            <person name="Synnott J.M."/>
            <person name="Choo C."/>
            <person name="Paponov I."/>
            <person name="Finkler A."/>
            <person name="Soon Heng Tan C."/>
            <person name="Hutchins A.P."/>
            <person name="Weinmeier T."/>
            <person name="Rattei T."/>
            <person name="Chu J.S."/>
            <person name="Gimenez G."/>
            <person name="Irimia M."/>
            <person name="Rigden D.J."/>
            <person name="Fitzpatrick D.A."/>
            <person name="Lorenzo-Morales J."/>
            <person name="Bateman A."/>
            <person name="Chiu C.H."/>
            <person name="Tang P."/>
            <person name="Hegemann P."/>
            <person name="Fromm H."/>
            <person name="Raoult D."/>
            <person name="Greub G."/>
            <person name="Miranda-Saavedra D."/>
            <person name="Chen N."/>
            <person name="Nash P."/>
            <person name="Ginger M.L."/>
            <person name="Horn M."/>
            <person name="Schaap P."/>
            <person name="Caler L."/>
            <person name="Loftus B."/>
        </authorList>
    </citation>
    <scope>NUCLEOTIDE SEQUENCE [LARGE SCALE GENOMIC DNA]</scope>
    <source>
        <strain evidence="2 3">Neff</strain>
    </source>
</reference>
<dbReference type="AlphaFoldDB" id="L8HFA3"/>
<dbReference type="VEuPathDB" id="AmoebaDB:ACA1_361180"/>
<dbReference type="Pfam" id="PF00022">
    <property type="entry name" value="Actin"/>
    <property type="match status" value="3"/>
</dbReference>
<dbReference type="Proteomes" id="UP000011083">
    <property type="component" value="Unassembled WGS sequence"/>
</dbReference>
<gene>
    <name evidence="2" type="ORF">ACA1_361180</name>
</gene>
<dbReference type="OrthoDB" id="5132116at2759"/>
<sequence>MRASRALYRLGRMNPVWQHFATNAAASSSSLATEKKSWNADWYGLCRRMVADGRRKAQVPRNRHIEGGNESFGFEHHCKGVELAHRWQTRSGPMLPSALTVGDVNAGIRPPAIVIDSGTLNTKVGFGGEEKPRATFPTIVGRQRHCHSFTPKVYTGDVALQRGGHLTCRFPPMDHPVLNLEPIAQSRASREKATQIMLETFNVPAYCSVAQPVAALMANGLKTGLVVDVGENIIDVAPVYQGHCLQYAAQRLEIARGHGLTGVLRALLNENREPNQRLRTTSESQKVRQAKEALCFTSLNFEDDMRIADMQQNTVRDPLFGNIVFAGGSSAMPGFGQRLQHEGRSAAGDVQGGAAFASLAAFDDAWLTSQQYDEYGPPQIDWVCY</sequence>
<dbReference type="KEGG" id="acan:ACA1_361180"/>